<dbReference type="Proteomes" id="UP000221165">
    <property type="component" value="Unassembled WGS sequence"/>
</dbReference>
<protein>
    <submittedName>
        <fullName evidence="1">Uncharacterized protein</fullName>
    </submittedName>
</protein>
<dbReference type="AlphaFoldDB" id="A0A2C6LE11"/>
<evidence type="ECO:0000313" key="2">
    <source>
        <dbReference type="Proteomes" id="UP000221165"/>
    </source>
</evidence>
<comment type="caution">
    <text evidence="1">The sequence shown here is derived from an EMBL/GenBank/DDBJ whole genome shotgun (WGS) entry which is preliminary data.</text>
</comment>
<dbReference type="GeneID" id="94424607"/>
<keyword evidence="2" id="KW-1185">Reference proteome</keyword>
<dbReference type="VEuPathDB" id="ToxoDB:CSUI_001190"/>
<sequence length="33" mass="3708">ILRRAGFRQTRMDGSAFVSSVVYLRVASVHNLT</sequence>
<dbReference type="RefSeq" id="XP_067926628.1">
    <property type="nucleotide sequence ID" value="XM_068061396.1"/>
</dbReference>
<feature type="non-terminal residue" evidence="1">
    <location>
        <position position="1"/>
    </location>
</feature>
<proteinExistence type="predicted"/>
<accession>A0A2C6LE11</accession>
<organism evidence="1 2">
    <name type="scientific">Cystoisospora suis</name>
    <dbReference type="NCBI Taxonomy" id="483139"/>
    <lineage>
        <taxon>Eukaryota</taxon>
        <taxon>Sar</taxon>
        <taxon>Alveolata</taxon>
        <taxon>Apicomplexa</taxon>
        <taxon>Conoidasida</taxon>
        <taxon>Coccidia</taxon>
        <taxon>Eucoccidiorida</taxon>
        <taxon>Eimeriorina</taxon>
        <taxon>Sarcocystidae</taxon>
        <taxon>Cystoisospora</taxon>
    </lineage>
</organism>
<reference evidence="1 2" key="1">
    <citation type="journal article" date="2017" name="Int. J. Parasitol.">
        <title>The genome of the protozoan parasite Cystoisospora suis and a reverse vaccinology approach to identify vaccine candidates.</title>
        <authorList>
            <person name="Palmieri N."/>
            <person name="Shrestha A."/>
            <person name="Ruttkowski B."/>
            <person name="Beck T."/>
            <person name="Vogl C."/>
            <person name="Tomley F."/>
            <person name="Blake D.P."/>
            <person name="Joachim A."/>
        </authorList>
    </citation>
    <scope>NUCLEOTIDE SEQUENCE [LARGE SCALE GENOMIC DNA]</scope>
    <source>
        <strain evidence="1 2">Wien I</strain>
    </source>
</reference>
<name>A0A2C6LE11_9APIC</name>
<dbReference type="EMBL" id="MIGC01000475">
    <property type="protein sequence ID" value="PHJ24956.1"/>
    <property type="molecule type" value="Genomic_DNA"/>
</dbReference>
<evidence type="ECO:0000313" key="1">
    <source>
        <dbReference type="EMBL" id="PHJ24956.1"/>
    </source>
</evidence>
<gene>
    <name evidence="1" type="ORF">CSUI_001190</name>
</gene>